<evidence type="ECO:0000313" key="3">
    <source>
        <dbReference type="Proteomes" id="UP000237347"/>
    </source>
</evidence>
<dbReference type="EMBL" id="PKMF04000212">
    <property type="protein sequence ID" value="KAK7842959.1"/>
    <property type="molecule type" value="Genomic_DNA"/>
</dbReference>
<organism evidence="2 3">
    <name type="scientific">Quercus suber</name>
    <name type="common">Cork oak</name>
    <dbReference type="NCBI Taxonomy" id="58331"/>
    <lineage>
        <taxon>Eukaryota</taxon>
        <taxon>Viridiplantae</taxon>
        <taxon>Streptophyta</taxon>
        <taxon>Embryophyta</taxon>
        <taxon>Tracheophyta</taxon>
        <taxon>Spermatophyta</taxon>
        <taxon>Magnoliopsida</taxon>
        <taxon>eudicotyledons</taxon>
        <taxon>Gunneridae</taxon>
        <taxon>Pentapetalae</taxon>
        <taxon>rosids</taxon>
        <taxon>fabids</taxon>
        <taxon>Fagales</taxon>
        <taxon>Fagaceae</taxon>
        <taxon>Quercus</taxon>
    </lineage>
</organism>
<sequence>MAPFLQHPKTQSTKMASSGSPRISTGFLPQATSSMKAPKANTSVQYESRLPQIQIIDSNKDVSGSH</sequence>
<reference evidence="2 3" key="1">
    <citation type="journal article" date="2018" name="Sci. Data">
        <title>The draft genome sequence of cork oak.</title>
        <authorList>
            <person name="Ramos A.M."/>
            <person name="Usie A."/>
            <person name="Barbosa P."/>
            <person name="Barros P.M."/>
            <person name="Capote T."/>
            <person name="Chaves I."/>
            <person name="Simoes F."/>
            <person name="Abreu I."/>
            <person name="Carrasquinho I."/>
            <person name="Faro C."/>
            <person name="Guimaraes J.B."/>
            <person name="Mendonca D."/>
            <person name="Nobrega F."/>
            <person name="Rodrigues L."/>
            <person name="Saibo N.J.M."/>
            <person name="Varela M.C."/>
            <person name="Egas C."/>
            <person name="Matos J."/>
            <person name="Miguel C.M."/>
            <person name="Oliveira M.M."/>
            <person name="Ricardo C.P."/>
            <person name="Goncalves S."/>
        </authorList>
    </citation>
    <scope>NUCLEOTIDE SEQUENCE [LARGE SCALE GENOMIC DNA]</scope>
    <source>
        <strain evidence="3">cv. HL8</strain>
    </source>
</reference>
<dbReference type="AlphaFoldDB" id="A0AAW0KWK0"/>
<feature type="region of interest" description="Disordered" evidence="1">
    <location>
        <begin position="1"/>
        <end position="46"/>
    </location>
</feature>
<evidence type="ECO:0000313" key="2">
    <source>
        <dbReference type="EMBL" id="KAK7842959.1"/>
    </source>
</evidence>
<dbReference type="Proteomes" id="UP000237347">
    <property type="component" value="Unassembled WGS sequence"/>
</dbReference>
<gene>
    <name evidence="2" type="ORF">CFP56_013267</name>
</gene>
<comment type="caution">
    <text evidence="2">The sequence shown here is derived from an EMBL/GenBank/DDBJ whole genome shotgun (WGS) entry which is preliminary data.</text>
</comment>
<feature type="compositionally biased region" description="Polar residues" evidence="1">
    <location>
        <begin position="30"/>
        <end position="46"/>
    </location>
</feature>
<protein>
    <submittedName>
        <fullName evidence="2">Uncharacterized protein</fullName>
    </submittedName>
</protein>
<proteinExistence type="predicted"/>
<keyword evidence="3" id="KW-1185">Reference proteome</keyword>
<evidence type="ECO:0000256" key="1">
    <source>
        <dbReference type="SAM" id="MobiDB-lite"/>
    </source>
</evidence>
<accession>A0AAW0KWK0</accession>
<name>A0AAW0KWK0_QUESU</name>
<feature type="compositionally biased region" description="Polar residues" evidence="1">
    <location>
        <begin position="8"/>
        <end position="23"/>
    </location>
</feature>